<proteinExistence type="predicted"/>
<evidence type="ECO:0000313" key="3">
    <source>
        <dbReference type="Proteomes" id="UP001500457"/>
    </source>
</evidence>
<feature type="region of interest" description="Disordered" evidence="1">
    <location>
        <begin position="19"/>
        <end position="38"/>
    </location>
</feature>
<evidence type="ECO:0000256" key="1">
    <source>
        <dbReference type="SAM" id="MobiDB-lite"/>
    </source>
</evidence>
<evidence type="ECO:0000313" key="2">
    <source>
        <dbReference type="EMBL" id="GAA4875462.1"/>
    </source>
</evidence>
<reference evidence="3" key="1">
    <citation type="journal article" date="2019" name="Int. J. Syst. Evol. Microbiol.">
        <title>The Global Catalogue of Microorganisms (GCM) 10K type strain sequencing project: providing services to taxonomists for standard genome sequencing and annotation.</title>
        <authorList>
            <consortium name="The Broad Institute Genomics Platform"/>
            <consortium name="The Broad Institute Genome Sequencing Center for Infectious Disease"/>
            <person name="Wu L."/>
            <person name="Ma J."/>
        </authorList>
    </citation>
    <scope>NUCLEOTIDE SEQUENCE [LARGE SCALE GENOMIC DNA]</scope>
    <source>
        <strain evidence="3">JCM 17983</strain>
    </source>
</reference>
<dbReference type="EMBL" id="BAABHQ010000006">
    <property type="protein sequence ID" value="GAA4875462.1"/>
    <property type="molecule type" value="Genomic_DNA"/>
</dbReference>
<keyword evidence="3" id="KW-1185">Reference proteome</keyword>
<name>A0ABP9ELN3_9PSEU</name>
<sequence length="129" mass="13709">MTVVPMSTGAERHLISRNISGPADRQRHMQHRTPPAPAGLADIGELGEPWASAARQHAVAIAAGWRGEAPTWTPWGYPPPAPVAPPVAWPAPVPQHPVVPAPRRRESAHRAAAARPGWTPPLGVLPART</sequence>
<feature type="region of interest" description="Disordered" evidence="1">
    <location>
        <begin position="98"/>
        <end position="129"/>
    </location>
</feature>
<accession>A0ABP9ELN3</accession>
<comment type="caution">
    <text evidence="2">The sequence shown here is derived from an EMBL/GenBank/DDBJ whole genome shotgun (WGS) entry which is preliminary data.</text>
</comment>
<organism evidence="2 3">
    <name type="scientific">Actinomycetospora straminea</name>
    <dbReference type="NCBI Taxonomy" id="663607"/>
    <lineage>
        <taxon>Bacteria</taxon>
        <taxon>Bacillati</taxon>
        <taxon>Actinomycetota</taxon>
        <taxon>Actinomycetes</taxon>
        <taxon>Pseudonocardiales</taxon>
        <taxon>Pseudonocardiaceae</taxon>
        <taxon>Actinomycetospora</taxon>
    </lineage>
</organism>
<protein>
    <submittedName>
        <fullName evidence="2">Uncharacterized protein</fullName>
    </submittedName>
</protein>
<dbReference type="Proteomes" id="UP001500457">
    <property type="component" value="Unassembled WGS sequence"/>
</dbReference>
<gene>
    <name evidence="2" type="ORF">GCM10023203_27030</name>
</gene>